<dbReference type="Proteomes" id="UP000295281">
    <property type="component" value="Unassembled WGS sequence"/>
</dbReference>
<protein>
    <submittedName>
        <fullName evidence="1">Deazaflavin-dependent oxidoreductase (Nitroreductase family)</fullName>
    </submittedName>
</protein>
<organism evidence="1 2">
    <name type="scientific">Actinorugispora endophytica</name>
    <dbReference type="NCBI Taxonomy" id="1605990"/>
    <lineage>
        <taxon>Bacteria</taxon>
        <taxon>Bacillati</taxon>
        <taxon>Actinomycetota</taxon>
        <taxon>Actinomycetes</taxon>
        <taxon>Streptosporangiales</taxon>
        <taxon>Nocardiopsidaceae</taxon>
        <taxon>Actinorugispora</taxon>
    </lineage>
</organism>
<proteinExistence type="predicted"/>
<accession>A0A4R6V3D1</accession>
<dbReference type="EMBL" id="SNYN01000002">
    <property type="protein sequence ID" value="TDQ54482.1"/>
    <property type="molecule type" value="Genomic_DNA"/>
</dbReference>
<dbReference type="AlphaFoldDB" id="A0A4R6V3D1"/>
<dbReference type="OrthoDB" id="163266at2"/>
<dbReference type="Pfam" id="PF04075">
    <property type="entry name" value="F420H2_quin_red"/>
    <property type="match status" value="1"/>
</dbReference>
<dbReference type="NCBIfam" id="TIGR00026">
    <property type="entry name" value="hi_GC_TIGR00026"/>
    <property type="match status" value="1"/>
</dbReference>
<dbReference type="InterPro" id="IPR004378">
    <property type="entry name" value="F420H2_quin_Rdtase"/>
</dbReference>
<reference evidence="1 2" key="1">
    <citation type="submission" date="2019-03" db="EMBL/GenBank/DDBJ databases">
        <title>Genomic Encyclopedia of Type Strains, Phase IV (KMG-IV): sequencing the most valuable type-strain genomes for metagenomic binning, comparative biology and taxonomic classification.</title>
        <authorList>
            <person name="Goeker M."/>
        </authorList>
    </citation>
    <scope>NUCLEOTIDE SEQUENCE [LARGE SCALE GENOMIC DNA]</scope>
    <source>
        <strain evidence="1 2">DSM 46770</strain>
    </source>
</reference>
<comment type="caution">
    <text evidence="1">The sequence shown here is derived from an EMBL/GenBank/DDBJ whole genome shotgun (WGS) entry which is preliminary data.</text>
</comment>
<gene>
    <name evidence="1" type="ORF">EV190_102316</name>
</gene>
<dbReference type="InterPro" id="IPR012349">
    <property type="entry name" value="Split_barrel_FMN-bd"/>
</dbReference>
<evidence type="ECO:0000313" key="2">
    <source>
        <dbReference type="Proteomes" id="UP000295281"/>
    </source>
</evidence>
<sequence length="158" mass="17531">MEIGERREPPRGLGRMLFRLPVHLYRMRLGRLLGGRLLLLEHTGRVSGKRRLVVVEVVERDAGGGYTVCSGFGAGADWYRNVLAAPETTVRVGGRVVRVTGVPLSSGDGGEAMVRYARRHPVAARRLSGFMGFVVDGSEGDYREVGRRLPFVRFVPRR</sequence>
<keyword evidence="2" id="KW-1185">Reference proteome</keyword>
<dbReference type="Gene3D" id="2.30.110.10">
    <property type="entry name" value="Electron Transport, Fmn-binding Protein, Chain A"/>
    <property type="match status" value="1"/>
</dbReference>
<name>A0A4R6V3D1_9ACTN</name>
<evidence type="ECO:0000313" key="1">
    <source>
        <dbReference type="EMBL" id="TDQ54482.1"/>
    </source>
</evidence>
<dbReference type="GO" id="GO:0016491">
    <property type="term" value="F:oxidoreductase activity"/>
    <property type="evidence" value="ECO:0007669"/>
    <property type="project" value="InterPro"/>
</dbReference>